<feature type="repeat" description="WD" evidence="6">
    <location>
        <begin position="38"/>
        <end position="64"/>
    </location>
</feature>
<protein>
    <submittedName>
        <fullName evidence="7">Uncharacterized protein</fullName>
    </submittedName>
</protein>
<evidence type="ECO:0000256" key="3">
    <source>
        <dbReference type="ARBA" id="ARBA00022574"/>
    </source>
</evidence>
<dbReference type="GeneID" id="26837570"/>
<evidence type="ECO:0000256" key="2">
    <source>
        <dbReference type="ARBA" id="ARBA00005616"/>
    </source>
</evidence>
<dbReference type="InterPro" id="IPR015943">
    <property type="entry name" value="WD40/YVTN_repeat-like_dom_sf"/>
</dbReference>
<dbReference type="OrthoDB" id="27537at2759"/>
<dbReference type="PROSITE" id="PS50294">
    <property type="entry name" value="WD_REPEATS_REGION"/>
    <property type="match status" value="1"/>
</dbReference>
<gene>
    <name evidence="7" type="ORF">AC631_00561</name>
</gene>
<dbReference type="PANTHER" id="PTHR19861">
    <property type="entry name" value="WD40 REPEAT PROTEIN SWD2"/>
    <property type="match status" value="1"/>
</dbReference>
<keyword evidence="5" id="KW-0539">Nucleus</keyword>
<name>A0A0V1Q640_9ASCO</name>
<evidence type="ECO:0000256" key="6">
    <source>
        <dbReference type="PROSITE-ProRule" id="PRU00221"/>
    </source>
</evidence>
<dbReference type="InterPro" id="IPR036322">
    <property type="entry name" value="WD40_repeat_dom_sf"/>
</dbReference>
<dbReference type="Proteomes" id="UP000054251">
    <property type="component" value="Unassembled WGS sequence"/>
</dbReference>
<keyword evidence="4" id="KW-0677">Repeat</keyword>
<dbReference type="InterPro" id="IPR037867">
    <property type="entry name" value="Swd2/WDR82"/>
</dbReference>
<dbReference type="InterPro" id="IPR001680">
    <property type="entry name" value="WD40_rpt"/>
</dbReference>
<dbReference type="GO" id="GO:0048188">
    <property type="term" value="C:Set1C/COMPASS complex"/>
    <property type="evidence" value="ECO:0007669"/>
    <property type="project" value="TreeGrafter"/>
</dbReference>
<dbReference type="SMART" id="SM00320">
    <property type="entry name" value="WD40"/>
    <property type="match status" value="4"/>
</dbReference>
<dbReference type="SUPFAM" id="SSF50978">
    <property type="entry name" value="WD40 repeat-like"/>
    <property type="match status" value="1"/>
</dbReference>
<dbReference type="PANTHER" id="PTHR19861:SF0">
    <property type="entry name" value="WD REPEAT-CONTAINING PROTEIN 82"/>
    <property type="match status" value="1"/>
</dbReference>
<accession>A0A0V1Q640</accession>
<keyword evidence="3 6" id="KW-0853">WD repeat</keyword>
<organism evidence="7 8">
    <name type="scientific">Debaryomyces fabryi</name>
    <dbReference type="NCBI Taxonomy" id="58627"/>
    <lineage>
        <taxon>Eukaryota</taxon>
        <taxon>Fungi</taxon>
        <taxon>Dikarya</taxon>
        <taxon>Ascomycota</taxon>
        <taxon>Saccharomycotina</taxon>
        <taxon>Pichiomycetes</taxon>
        <taxon>Debaryomycetaceae</taxon>
        <taxon>Debaryomyces</taxon>
    </lineage>
</organism>
<comment type="caution">
    <text evidence="7">The sequence shown here is derived from an EMBL/GenBank/DDBJ whole genome shotgun (WGS) entry which is preliminary data.</text>
</comment>
<feature type="repeat" description="WD" evidence="6">
    <location>
        <begin position="122"/>
        <end position="163"/>
    </location>
</feature>
<dbReference type="GO" id="GO:0016070">
    <property type="term" value="P:RNA metabolic process"/>
    <property type="evidence" value="ECO:0007669"/>
    <property type="project" value="UniProtKB-ARBA"/>
</dbReference>
<proteinExistence type="inferred from homology"/>
<dbReference type="Gene3D" id="2.130.10.10">
    <property type="entry name" value="YVTN repeat-like/Quinoprotein amine dehydrogenase"/>
    <property type="match status" value="2"/>
</dbReference>
<evidence type="ECO:0000313" key="8">
    <source>
        <dbReference type="Proteomes" id="UP000054251"/>
    </source>
</evidence>
<keyword evidence="8" id="KW-1185">Reference proteome</keyword>
<dbReference type="PROSITE" id="PS50082">
    <property type="entry name" value="WD_REPEATS_2"/>
    <property type="match status" value="2"/>
</dbReference>
<sequence>MTSLSNGHKSSSSLTITDKVIKSFEPVKTFNYHKGASITSLDFDDSGQYLISAGIDKSIQLYDVHKGVHHNDIQSQKYGAHLARFTHLELNCLYASTPAADKSIDNAIRYLSLSNNLYLRYFKGHKDQVTSIEVHPVLDLFLSASLDRTVKLWDLRSTSPVGNLDVGQPTAVAFDPRGVVFCVGKCPHPSTGANVGSIAFYDMTNFDKKPFLEIEIKVLAGQTWNKLEFSNNGKLLLISTDSYEHYVLDAFLGQLLTTLQVGPDISHEEYIGDWMTFKYPYSGSASFSPCGKFVLIGSPNMNVLAFDLTNLKHTDGNTHSVSDLDNPKTLRPFQILPTNQGIPKIVAFNQKLLTFATADSVVSLWQPRLPDPI</sequence>
<dbReference type="AlphaFoldDB" id="A0A0V1Q640"/>
<evidence type="ECO:0000313" key="7">
    <source>
        <dbReference type="EMBL" id="KSA03749.1"/>
    </source>
</evidence>
<evidence type="ECO:0000256" key="5">
    <source>
        <dbReference type="ARBA" id="ARBA00023242"/>
    </source>
</evidence>
<comment type="similarity">
    <text evidence="2">Belongs to the WD repeat SWD2 family.</text>
</comment>
<evidence type="ECO:0000256" key="4">
    <source>
        <dbReference type="ARBA" id="ARBA00022737"/>
    </source>
</evidence>
<dbReference type="RefSeq" id="XP_015469851.1">
    <property type="nucleotide sequence ID" value="XM_015609391.1"/>
</dbReference>
<dbReference type="Pfam" id="PF00400">
    <property type="entry name" value="WD40"/>
    <property type="match status" value="2"/>
</dbReference>
<reference evidence="7 8" key="1">
    <citation type="submission" date="2015-11" db="EMBL/GenBank/DDBJ databases">
        <title>The genome of Debaryomyces fabryi.</title>
        <authorList>
            <person name="Tafer H."/>
            <person name="Lopandic K."/>
        </authorList>
    </citation>
    <scope>NUCLEOTIDE SEQUENCE [LARGE SCALE GENOMIC DNA]</scope>
    <source>
        <strain evidence="7 8">CBS 789</strain>
    </source>
</reference>
<dbReference type="GO" id="GO:0003682">
    <property type="term" value="F:chromatin binding"/>
    <property type="evidence" value="ECO:0007669"/>
    <property type="project" value="TreeGrafter"/>
</dbReference>
<comment type="subcellular location">
    <subcellularLocation>
        <location evidence="1">Nucleus</location>
    </subcellularLocation>
</comment>
<dbReference type="EMBL" id="LMYN01000006">
    <property type="protein sequence ID" value="KSA03749.1"/>
    <property type="molecule type" value="Genomic_DNA"/>
</dbReference>
<evidence type="ECO:0000256" key="1">
    <source>
        <dbReference type="ARBA" id="ARBA00004123"/>
    </source>
</evidence>